<dbReference type="Proteomes" id="UP000887576">
    <property type="component" value="Unplaced"/>
</dbReference>
<accession>A0AC34Q4Z1</accession>
<protein>
    <submittedName>
        <fullName evidence="2">Uncharacterized protein</fullName>
    </submittedName>
</protein>
<organism evidence="1 2">
    <name type="scientific">Panagrolaimus sp. JU765</name>
    <dbReference type="NCBI Taxonomy" id="591449"/>
    <lineage>
        <taxon>Eukaryota</taxon>
        <taxon>Metazoa</taxon>
        <taxon>Ecdysozoa</taxon>
        <taxon>Nematoda</taxon>
        <taxon>Chromadorea</taxon>
        <taxon>Rhabditida</taxon>
        <taxon>Tylenchina</taxon>
        <taxon>Panagrolaimomorpha</taxon>
        <taxon>Panagrolaimoidea</taxon>
        <taxon>Panagrolaimidae</taxon>
        <taxon>Panagrolaimus</taxon>
    </lineage>
</organism>
<dbReference type="WBParaSite" id="JU765_v2.g12903.t1">
    <property type="protein sequence ID" value="JU765_v2.g12903.t1"/>
    <property type="gene ID" value="JU765_v2.g12903"/>
</dbReference>
<reference evidence="2" key="1">
    <citation type="submission" date="2022-11" db="UniProtKB">
        <authorList>
            <consortium name="WormBaseParasite"/>
        </authorList>
    </citation>
    <scope>IDENTIFICATION</scope>
</reference>
<evidence type="ECO:0000313" key="1">
    <source>
        <dbReference type="Proteomes" id="UP000887576"/>
    </source>
</evidence>
<proteinExistence type="predicted"/>
<name>A0AC34Q4Z1_9BILA</name>
<sequence>MKKYLKEFGQRVEGIIQLNELPTTEVDDAVRNRKFNFKTCPRVNKKKREDDVKILQDEIDKREKQKQEKLEQERKARAEAAGMPYEK</sequence>
<evidence type="ECO:0000313" key="2">
    <source>
        <dbReference type="WBParaSite" id="JU765_v2.g12903.t1"/>
    </source>
</evidence>